<dbReference type="GO" id="GO:0016433">
    <property type="term" value="F:rRNA (adenine) methyltransferase activity"/>
    <property type="evidence" value="ECO:0007669"/>
    <property type="project" value="UniProtKB-UniRule"/>
</dbReference>
<comment type="caution">
    <text evidence="6">The sequence shown here is derived from an EMBL/GenBank/DDBJ whole genome shotgun (WGS) entry which is preliminary data.</text>
</comment>
<dbReference type="SUPFAM" id="SSF53335">
    <property type="entry name" value="S-adenosyl-L-methionine-dependent methyltransferases"/>
    <property type="match status" value="1"/>
</dbReference>
<keyword evidence="7" id="KW-1185">Reference proteome</keyword>
<dbReference type="EMBL" id="JAGPXD010000006">
    <property type="protein sequence ID" value="KAH7349523.1"/>
    <property type="molecule type" value="Genomic_DNA"/>
</dbReference>
<organism evidence="6 7">
    <name type="scientific">Plectosphaerella cucumerina</name>
    <dbReference type="NCBI Taxonomy" id="40658"/>
    <lineage>
        <taxon>Eukaryota</taxon>
        <taxon>Fungi</taxon>
        <taxon>Dikarya</taxon>
        <taxon>Ascomycota</taxon>
        <taxon>Pezizomycotina</taxon>
        <taxon>Sordariomycetes</taxon>
        <taxon>Hypocreomycetidae</taxon>
        <taxon>Glomerellales</taxon>
        <taxon>Plectosphaerellaceae</taxon>
        <taxon>Plectosphaerella</taxon>
    </lineage>
</organism>
<dbReference type="GO" id="GO:0005730">
    <property type="term" value="C:nucleolus"/>
    <property type="evidence" value="ECO:0007669"/>
    <property type="project" value="UniProtKB-SubCell"/>
</dbReference>
<gene>
    <name evidence="6" type="ORF">B0T11DRAFT_131966</name>
</gene>
<sequence length="290" mass="32761">MAYKKGPSSLSKGRPPTLRQKSKSISRKETRTLINAHHTLHKRRQQAIAAGDNSLVTKIDKEIADLGGIEEYQRASLQGQRNDRGGDSSKILLDWMKPAHADFHSIPKDRLPRMLEVGALSTSNTCSKSRMFSMTHIDLNSQQPGILQQDFLDRPLPESQDEQFDVISLSLVVNYVPDPIQRGQMLLRTTQFLREPSSDFPPAVTGFLPSLFLVLPRSCVANSRYCDLGRLTEIMEHLGYTQTNSKFTNKLAYFLWKRTGPSPNPIRPFPKKEVNPGHDRNNFAIILRPA</sequence>
<dbReference type="AlphaFoldDB" id="A0A8K0T6Y1"/>
<dbReference type="HAMAP" id="MF_03044">
    <property type="entry name" value="BMT2"/>
    <property type="match status" value="1"/>
</dbReference>
<name>A0A8K0T6Y1_9PEZI</name>
<dbReference type="InterPro" id="IPR029063">
    <property type="entry name" value="SAM-dependent_MTases_sf"/>
</dbReference>
<evidence type="ECO:0000313" key="7">
    <source>
        <dbReference type="Proteomes" id="UP000813385"/>
    </source>
</evidence>
<dbReference type="Pfam" id="PF11968">
    <property type="entry name" value="Bmt2"/>
    <property type="match status" value="1"/>
</dbReference>
<keyword evidence="2 4" id="KW-0808">Transferase</keyword>
<dbReference type="PANTHER" id="PTHR21008">
    <property type="entry name" value="S-ADENOSYLMETHIONINE SENSOR UPSTREAM OF MTORC1-RELATED"/>
    <property type="match status" value="1"/>
</dbReference>
<accession>A0A8K0T6Y1</accession>
<protein>
    <recommendedName>
        <fullName evidence="4">25S rRNA adenine-N(1) methyltransferase</fullName>
        <ecNumber evidence="4">2.1.1.-</ecNumber>
    </recommendedName>
</protein>
<comment type="subcellular location">
    <subcellularLocation>
        <location evidence="4">Nucleus</location>
        <location evidence="4">Nucleolus</location>
    </subcellularLocation>
</comment>
<keyword evidence="4" id="KW-0539">Nucleus</keyword>
<keyword evidence="1 4" id="KW-0489">Methyltransferase</keyword>
<comment type="function">
    <text evidence="4">S-adenosyl-L-methionine-dependent methyltransferase that specifically methylates the N(1) position of an adenine present in helix 65 in 25S rRNA.</text>
</comment>
<feature type="binding site" evidence="4">
    <location>
        <position position="138"/>
    </location>
    <ligand>
        <name>S-adenosyl-L-methionine</name>
        <dbReference type="ChEBI" id="CHEBI:59789"/>
    </ligand>
</feature>
<evidence type="ECO:0000313" key="6">
    <source>
        <dbReference type="EMBL" id="KAH7349523.1"/>
    </source>
</evidence>
<evidence type="ECO:0000256" key="3">
    <source>
        <dbReference type="ARBA" id="ARBA00022691"/>
    </source>
</evidence>
<evidence type="ECO:0000256" key="4">
    <source>
        <dbReference type="HAMAP-Rule" id="MF_03044"/>
    </source>
</evidence>
<dbReference type="Proteomes" id="UP000813385">
    <property type="component" value="Unassembled WGS sequence"/>
</dbReference>
<dbReference type="EC" id="2.1.1.-" evidence="4"/>
<feature type="region of interest" description="Disordered" evidence="5">
    <location>
        <begin position="1"/>
        <end position="29"/>
    </location>
</feature>
<dbReference type="PANTHER" id="PTHR21008:SF1">
    <property type="entry name" value="25S RRNA (ADENINE(2142)-N(1))-METHYLTRANSFERASE"/>
    <property type="match status" value="1"/>
</dbReference>
<evidence type="ECO:0000256" key="2">
    <source>
        <dbReference type="ARBA" id="ARBA00022679"/>
    </source>
</evidence>
<feature type="binding site" evidence="4">
    <location>
        <position position="118"/>
    </location>
    <ligand>
        <name>S-adenosyl-L-methionine</name>
        <dbReference type="ChEBI" id="CHEBI:59789"/>
    </ligand>
</feature>
<evidence type="ECO:0000256" key="5">
    <source>
        <dbReference type="SAM" id="MobiDB-lite"/>
    </source>
</evidence>
<reference evidence="6" key="1">
    <citation type="journal article" date="2021" name="Nat. Commun.">
        <title>Genetic determinants of endophytism in the Arabidopsis root mycobiome.</title>
        <authorList>
            <person name="Mesny F."/>
            <person name="Miyauchi S."/>
            <person name="Thiergart T."/>
            <person name="Pickel B."/>
            <person name="Atanasova L."/>
            <person name="Karlsson M."/>
            <person name="Huettel B."/>
            <person name="Barry K.W."/>
            <person name="Haridas S."/>
            <person name="Chen C."/>
            <person name="Bauer D."/>
            <person name="Andreopoulos W."/>
            <person name="Pangilinan J."/>
            <person name="LaButti K."/>
            <person name="Riley R."/>
            <person name="Lipzen A."/>
            <person name="Clum A."/>
            <person name="Drula E."/>
            <person name="Henrissat B."/>
            <person name="Kohler A."/>
            <person name="Grigoriev I.V."/>
            <person name="Martin F.M."/>
            <person name="Hacquard S."/>
        </authorList>
    </citation>
    <scope>NUCLEOTIDE SEQUENCE</scope>
    <source>
        <strain evidence="6">MPI-CAGE-AT-0016</strain>
    </source>
</reference>
<proteinExistence type="inferred from homology"/>
<keyword evidence="3 4" id="KW-0949">S-adenosyl-L-methionine</keyword>
<evidence type="ECO:0000256" key="1">
    <source>
        <dbReference type="ARBA" id="ARBA00022603"/>
    </source>
</evidence>
<comment type="similarity">
    <text evidence="4">Belongs to the BMT2 family.</text>
</comment>
<dbReference type="InterPro" id="IPR021867">
    <property type="entry name" value="Bmt2/SAMTOR"/>
</dbReference>
<dbReference type="OrthoDB" id="5954793at2759"/>